<evidence type="ECO:0000313" key="9">
    <source>
        <dbReference type="EMBL" id="QDP39215.1"/>
    </source>
</evidence>
<accession>A0A516KCS4</accession>
<dbReference type="PROSITE" id="PS50902">
    <property type="entry name" value="FLAVODOXIN_LIKE"/>
    <property type="match status" value="1"/>
</dbReference>
<evidence type="ECO:0000259" key="8">
    <source>
        <dbReference type="PROSITE" id="PS50902"/>
    </source>
</evidence>
<dbReference type="EMBL" id="CP041666">
    <property type="protein sequence ID" value="QDP39215.1"/>
    <property type="molecule type" value="Genomic_DNA"/>
</dbReference>
<dbReference type="PANTHER" id="PTHR42809:SF1">
    <property type="entry name" value="FLAVODOXIN 1"/>
    <property type="match status" value="1"/>
</dbReference>
<dbReference type="PANTHER" id="PTHR42809">
    <property type="entry name" value="FLAVODOXIN 2"/>
    <property type="match status" value="1"/>
</dbReference>
<protein>
    <submittedName>
        <fullName evidence="9">Flavodoxin family protein</fullName>
    </submittedName>
</protein>
<gene>
    <name evidence="9" type="ORF">FN924_02795</name>
</gene>
<evidence type="ECO:0000256" key="1">
    <source>
        <dbReference type="ARBA" id="ARBA00001917"/>
    </source>
</evidence>
<dbReference type="InterPro" id="IPR008254">
    <property type="entry name" value="Flavodoxin/NO_synth"/>
</dbReference>
<evidence type="ECO:0000256" key="4">
    <source>
        <dbReference type="ARBA" id="ARBA00022448"/>
    </source>
</evidence>
<dbReference type="Proteomes" id="UP000315215">
    <property type="component" value="Chromosome"/>
</dbReference>
<comment type="function">
    <text evidence="2">Low-potential electron donor to a number of redox enzymes.</text>
</comment>
<name>A0A516KCS4_9BACI</name>
<dbReference type="GO" id="GO:0016651">
    <property type="term" value="F:oxidoreductase activity, acting on NAD(P)H"/>
    <property type="evidence" value="ECO:0007669"/>
    <property type="project" value="UniProtKB-ARBA"/>
</dbReference>
<keyword evidence="7" id="KW-0249">Electron transport</keyword>
<reference evidence="9 10" key="1">
    <citation type="submission" date="2019-07" db="EMBL/GenBank/DDBJ databases">
        <authorList>
            <person name="Li J."/>
        </authorList>
    </citation>
    <scope>NUCLEOTIDE SEQUENCE [LARGE SCALE GENOMIC DNA]</scope>
    <source>
        <strain evidence="9 10">TKL69</strain>
    </source>
</reference>
<evidence type="ECO:0000256" key="5">
    <source>
        <dbReference type="ARBA" id="ARBA00022630"/>
    </source>
</evidence>
<keyword evidence="4" id="KW-0813">Transport</keyword>
<dbReference type="GO" id="GO:0010181">
    <property type="term" value="F:FMN binding"/>
    <property type="evidence" value="ECO:0007669"/>
    <property type="project" value="InterPro"/>
</dbReference>
<evidence type="ECO:0000256" key="7">
    <source>
        <dbReference type="ARBA" id="ARBA00022982"/>
    </source>
</evidence>
<dbReference type="AlphaFoldDB" id="A0A516KCS4"/>
<dbReference type="InterPro" id="IPR050619">
    <property type="entry name" value="Flavodoxin"/>
</dbReference>
<feature type="domain" description="Flavodoxin-like" evidence="8">
    <location>
        <begin position="10"/>
        <end position="143"/>
    </location>
</feature>
<keyword evidence="6" id="KW-0288">FMN</keyword>
<comment type="similarity">
    <text evidence="3">Belongs to the flavodoxin family.</text>
</comment>
<dbReference type="SUPFAM" id="SSF52218">
    <property type="entry name" value="Flavoproteins"/>
    <property type="match status" value="1"/>
</dbReference>
<organism evidence="9 10">
    <name type="scientific">Radiobacillus deserti</name>
    <dbReference type="NCBI Taxonomy" id="2594883"/>
    <lineage>
        <taxon>Bacteria</taxon>
        <taxon>Bacillati</taxon>
        <taxon>Bacillota</taxon>
        <taxon>Bacilli</taxon>
        <taxon>Bacillales</taxon>
        <taxon>Bacillaceae</taxon>
        <taxon>Radiobacillus</taxon>
    </lineage>
</organism>
<dbReference type="Pfam" id="PF00258">
    <property type="entry name" value="Flavodoxin_1"/>
    <property type="match status" value="1"/>
</dbReference>
<evidence type="ECO:0000256" key="6">
    <source>
        <dbReference type="ARBA" id="ARBA00022643"/>
    </source>
</evidence>
<dbReference type="KEGG" id="aqt:FN924_02795"/>
<keyword evidence="5" id="KW-0285">Flavoprotein</keyword>
<evidence type="ECO:0000256" key="2">
    <source>
        <dbReference type="ARBA" id="ARBA00003297"/>
    </source>
</evidence>
<comment type="cofactor">
    <cofactor evidence="1">
        <name>FMN</name>
        <dbReference type="ChEBI" id="CHEBI:58210"/>
    </cofactor>
</comment>
<sequence>MKEGMALTSKAIYYFSLTGNTKAMLSTIEDLEQWDIYDLNTMRPEEVTFKGYDTVLIGTLTIGRGNPPSYFKRMVHALRSMQGVRIGLFGSGQTHYGDDYCGALDVLEDFLQPRNEIAFKMKYESYPVPSVMEEFKQLVKEMQYEDIKV</sequence>
<evidence type="ECO:0000256" key="3">
    <source>
        <dbReference type="ARBA" id="ARBA00005267"/>
    </source>
</evidence>
<dbReference type="InterPro" id="IPR029039">
    <property type="entry name" value="Flavoprotein-like_sf"/>
</dbReference>
<dbReference type="Gene3D" id="3.40.50.360">
    <property type="match status" value="1"/>
</dbReference>
<proteinExistence type="inferred from homology"/>
<evidence type="ECO:0000313" key="10">
    <source>
        <dbReference type="Proteomes" id="UP000315215"/>
    </source>
</evidence>
<keyword evidence="10" id="KW-1185">Reference proteome</keyword>